<proteinExistence type="predicted"/>
<keyword evidence="2" id="KW-1185">Reference proteome</keyword>
<name>A0A5Q2MF91_9ACTN</name>
<dbReference type="EMBL" id="CP045737">
    <property type="protein sequence ID" value="QGG40379.1"/>
    <property type="molecule type" value="Genomic_DNA"/>
</dbReference>
<dbReference type="Proteomes" id="UP000392064">
    <property type="component" value="Chromosome"/>
</dbReference>
<sequence>MDSAWDRLLDLVDRLATDPTLTIGAENEAEMVPLISAAMEVHDIDSELDVPDVARWLVGLVHAHRAVREAHPEVDPEDDLSDLRVIVTRWLHRARPR</sequence>
<evidence type="ECO:0000313" key="2">
    <source>
        <dbReference type="Proteomes" id="UP000392064"/>
    </source>
</evidence>
<dbReference type="KEGG" id="aef:GEV26_02780"/>
<accession>A0A5Q2MF91</accession>
<protein>
    <submittedName>
        <fullName evidence="1">Uncharacterized protein</fullName>
    </submittedName>
</protein>
<dbReference type="AlphaFoldDB" id="A0A5Q2MF91"/>
<dbReference type="RefSeq" id="WP_153651651.1">
    <property type="nucleotide sequence ID" value="NZ_CP045737.1"/>
</dbReference>
<organism evidence="1 2">
    <name type="scientific">Aeromicrobium yanjiei</name>
    <dbReference type="NCBI Taxonomy" id="2662028"/>
    <lineage>
        <taxon>Bacteria</taxon>
        <taxon>Bacillati</taxon>
        <taxon>Actinomycetota</taxon>
        <taxon>Actinomycetes</taxon>
        <taxon>Propionibacteriales</taxon>
        <taxon>Nocardioidaceae</taxon>
        <taxon>Aeromicrobium</taxon>
    </lineage>
</organism>
<reference evidence="1 2" key="1">
    <citation type="submission" date="2019-11" db="EMBL/GenBank/DDBJ databases">
        <authorList>
            <person name="Li J."/>
        </authorList>
    </citation>
    <scope>NUCLEOTIDE SEQUENCE [LARGE SCALE GENOMIC DNA]</scope>
    <source>
        <strain evidence="1 2">MF47</strain>
    </source>
</reference>
<evidence type="ECO:0000313" key="1">
    <source>
        <dbReference type="EMBL" id="QGG40379.1"/>
    </source>
</evidence>
<gene>
    <name evidence="1" type="ORF">GEV26_02780</name>
</gene>